<dbReference type="AlphaFoldDB" id="A0A1G5BGU5"/>
<evidence type="ECO:0000313" key="2">
    <source>
        <dbReference type="Proteomes" id="UP000199502"/>
    </source>
</evidence>
<accession>A0A1G5BGU5</accession>
<dbReference type="RefSeq" id="WP_175453188.1">
    <property type="nucleotide sequence ID" value="NZ_FMVT01000001.1"/>
</dbReference>
<dbReference type="Proteomes" id="UP000199502">
    <property type="component" value="Unassembled WGS sequence"/>
</dbReference>
<proteinExistence type="predicted"/>
<name>A0A1G5BGU5_9RHOB</name>
<dbReference type="STRING" id="336292.SAMN05660710_00138"/>
<dbReference type="EMBL" id="FMVT01000001">
    <property type="protein sequence ID" value="SCX89304.1"/>
    <property type="molecule type" value="Genomic_DNA"/>
</dbReference>
<evidence type="ECO:0000313" key="1">
    <source>
        <dbReference type="EMBL" id="SCX89304.1"/>
    </source>
</evidence>
<gene>
    <name evidence="1" type="ORF">SAMN05660710_00138</name>
</gene>
<protein>
    <recommendedName>
        <fullName evidence="3">DNA binding domain-containing protein, excisionase family</fullName>
    </recommendedName>
</protein>
<sequence length="79" mass="8707">MPRQDISFAPRLLPTPEAAAYLGVSETTLRGLPIPRKMLGAKRLYDRLVLDEFASSLPTEGEAEEVNSCDEILRAMQCG</sequence>
<reference evidence="1 2" key="1">
    <citation type="submission" date="2016-10" db="EMBL/GenBank/DDBJ databases">
        <authorList>
            <person name="de Groot N.N."/>
        </authorList>
    </citation>
    <scope>NUCLEOTIDE SEQUENCE [LARGE SCALE GENOMIC DNA]</scope>
    <source>
        <strain evidence="1 2">CGMCC 1.8925</strain>
    </source>
</reference>
<organism evidence="1 2">
    <name type="scientific">Paracoccus tibetensis</name>
    <dbReference type="NCBI Taxonomy" id="336292"/>
    <lineage>
        <taxon>Bacteria</taxon>
        <taxon>Pseudomonadati</taxon>
        <taxon>Pseudomonadota</taxon>
        <taxon>Alphaproteobacteria</taxon>
        <taxon>Rhodobacterales</taxon>
        <taxon>Paracoccaceae</taxon>
        <taxon>Paracoccus</taxon>
    </lineage>
</organism>
<evidence type="ECO:0008006" key="3">
    <source>
        <dbReference type="Google" id="ProtNLM"/>
    </source>
</evidence>
<keyword evidence="2" id="KW-1185">Reference proteome</keyword>